<evidence type="ECO:0000256" key="8">
    <source>
        <dbReference type="RuleBase" id="RU003981"/>
    </source>
</evidence>
<dbReference type="Gene3D" id="4.10.1250.10">
    <property type="entry name" value="Aminomethyltransferase fragment"/>
    <property type="match status" value="1"/>
</dbReference>
<dbReference type="eggNOG" id="KOG2770">
    <property type="taxonomic scope" value="Eukaryota"/>
</dbReference>
<evidence type="ECO:0000259" key="9">
    <source>
        <dbReference type="Pfam" id="PF01571"/>
    </source>
</evidence>
<evidence type="ECO:0000313" key="11">
    <source>
        <dbReference type="EMBL" id="EDO19263.1"/>
    </source>
</evidence>
<dbReference type="KEGG" id="vpo:Kpol_1036p5"/>
<comment type="similarity">
    <text evidence="1 8">Belongs to the GcvT family.</text>
</comment>
<keyword evidence="3 8" id="KW-0032">Aminotransferase</keyword>
<dbReference type="EC" id="2.1.2.10" evidence="2 8"/>
<comment type="function">
    <text evidence="8">The glycine cleavage system catalyzes the degradation of glycine.</text>
</comment>
<dbReference type="GO" id="GO:0006730">
    <property type="term" value="P:one-carbon metabolic process"/>
    <property type="evidence" value="ECO:0007669"/>
    <property type="project" value="EnsemblFungi"/>
</dbReference>
<gene>
    <name evidence="11" type="ORF">Kpol_1036p5</name>
</gene>
<keyword evidence="12" id="KW-1185">Reference proteome</keyword>
<dbReference type="Pfam" id="PF01571">
    <property type="entry name" value="GCV_T"/>
    <property type="match status" value="1"/>
</dbReference>
<organism evidence="12">
    <name type="scientific">Vanderwaltozyma polyspora (strain ATCC 22028 / DSM 70294 / BCRC 21397 / CBS 2163 / NBRC 10782 / NRRL Y-8283 / UCD 57-17)</name>
    <name type="common">Kluyveromyces polysporus</name>
    <dbReference type="NCBI Taxonomy" id="436907"/>
    <lineage>
        <taxon>Eukaryota</taxon>
        <taxon>Fungi</taxon>
        <taxon>Dikarya</taxon>
        <taxon>Ascomycota</taxon>
        <taxon>Saccharomycotina</taxon>
        <taxon>Saccharomycetes</taxon>
        <taxon>Saccharomycetales</taxon>
        <taxon>Saccharomycetaceae</taxon>
        <taxon>Vanderwaltozyma</taxon>
    </lineage>
</organism>
<dbReference type="GO" id="GO:0008483">
    <property type="term" value="F:transaminase activity"/>
    <property type="evidence" value="ECO:0007669"/>
    <property type="project" value="UniProtKB-KW"/>
</dbReference>
<dbReference type="PhylomeDB" id="A7TEF6"/>
<dbReference type="HOGENOM" id="CLU_007884_10_0_1"/>
<dbReference type="AlphaFoldDB" id="A7TEF6"/>
<dbReference type="GO" id="GO:0005960">
    <property type="term" value="C:glycine cleavage complex"/>
    <property type="evidence" value="ECO:0007669"/>
    <property type="project" value="EnsemblFungi"/>
</dbReference>
<dbReference type="InterPro" id="IPR027266">
    <property type="entry name" value="TrmE/GcvT-like"/>
</dbReference>
<dbReference type="Pfam" id="PF08669">
    <property type="entry name" value="GCV_T_C"/>
    <property type="match status" value="1"/>
</dbReference>
<evidence type="ECO:0000259" key="10">
    <source>
        <dbReference type="Pfam" id="PF08669"/>
    </source>
</evidence>
<evidence type="ECO:0000256" key="5">
    <source>
        <dbReference type="ARBA" id="ARBA00031395"/>
    </source>
</evidence>
<dbReference type="SUPFAM" id="SSF103025">
    <property type="entry name" value="Folate-binding domain"/>
    <property type="match status" value="1"/>
</dbReference>
<dbReference type="InParanoid" id="A7TEF6"/>
<keyword evidence="8" id="KW-0809">Transit peptide</keyword>
<evidence type="ECO:0000256" key="6">
    <source>
        <dbReference type="ARBA" id="ARBA00047665"/>
    </source>
</evidence>
<sequence>MRSIITKRFNSTTALKKTALHDLHVELGAKMVPFAGYSMPLLYDGQTHIESHLWTRSNAGLFDVSHMLQSRLSGKEAMDFLHRVTPTEYKGLQSNNGTLSVLLNSTGGIVDDTMITKINDEEFYIVTNAGCVERDLEFIKEQLETSGYNCSWDVIQGRSLLALQGPEAHKVLQPLLREGQPLKELYFGQRRPFELANNVTIDVARSGYTGEDGFEISVPNENALEFAQQLLDNNITKPIGLAARDSLRLEAGMCLYGNELNESITPVEAALSWLISKPRRNVSEDSIKFNGYEKIMDQVNNKTHDKLRISFKYTGKGPAARTGSKIFLPDKTTEVGVVTSGSASPSLNNLNIGQGYVTKGQHKSGTELLVQVRNKFFPIVLSKSPLVPSHYYRP</sequence>
<dbReference type="EMBL" id="DS480380">
    <property type="protein sequence ID" value="EDO19263.1"/>
    <property type="molecule type" value="Genomic_DNA"/>
</dbReference>
<evidence type="ECO:0000256" key="1">
    <source>
        <dbReference type="ARBA" id="ARBA00008609"/>
    </source>
</evidence>
<dbReference type="Proteomes" id="UP000000267">
    <property type="component" value="Unassembled WGS sequence"/>
</dbReference>
<comment type="subcellular location">
    <subcellularLocation>
        <location evidence="8">Mitochondrion</location>
    </subcellularLocation>
</comment>
<dbReference type="InterPro" id="IPR006222">
    <property type="entry name" value="GCVT_N"/>
</dbReference>
<comment type="catalytic activity">
    <reaction evidence="6 8">
        <text>N(6)-[(R)-S(8)-aminomethyldihydrolipoyl]-L-lysyl-[protein] + (6S)-5,6,7,8-tetrahydrofolate = N(6)-[(R)-dihydrolipoyl]-L-lysyl-[protein] + (6R)-5,10-methylene-5,6,7,8-tetrahydrofolate + NH4(+)</text>
        <dbReference type="Rhea" id="RHEA:16945"/>
        <dbReference type="Rhea" id="RHEA-COMP:10475"/>
        <dbReference type="Rhea" id="RHEA-COMP:10492"/>
        <dbReference type="ChEBI" id="CHEBI:15636"/>
        <dbReference type="ChEBI" id="CHEBI:28938"/>
        <dbReference type="ChEBI" id="CHEBI:57453"/>
        <dbReference type="ChEBI" id="CHEBI:83100"/>
        <dbReference type="ChEBI" id="CHEBI:83143"/>
        <dbReference type="EC" id="2.1.2.10"/>
    </reaction>
</comment>
<dbReference type="PANTHER" id="PTHR43757">
    <property type="entry name" value="AMINOMETHYLTRANSFERASE"/>
    <property type="match status" value="1"/>
</dbReference>
<dbReference type="OrthoDB" id="10263536at2759"/>
<dbReference type="GO" id="GO:0004047">
    <property type="term" value="F:aminomethyltransferase activity"/>
    <property type="evidence" value="ECO:0007669"/>
    <property type="project" value="UniProtKB-EC"/>
</dbReference>
<feature type="binding site" evidence="7">
    <location>
        <position position="215"/>
    </location>
    <ligand>
        <name>substrate</name>
    </ligand>
</feature>
<feature type="domain" description="Aminomethyltransferase C-terminal" evidence="10">
    <location>
        <begin position="311"/>
        <end position="387"/>
    </location>
</feature>
<dbReference type="InterPro" id="IPR013977">
    <property type="entry name" value="GcvT_C"/>
</dbReference>
<dbReference type="FunCoup" id="A7TEF6">
    <property type="interactions" value="1302"/>
</dbReference>
<dbReference type="GO" id="GO:0005739">
    <property type="term" value="C:mitochondrion"/>
    <property type="evidence" value="ECO:0007669"/>
    <property type="project" value="UniProtKB-SubCell"/>
</dbReference>
<dbReference type="GO" id="GO:0006546">
    <property type="term" value="P:glycine catabolic process"/>
    <property type="evidence" value="ECO:0007669"/>
    <property type="project" value="InterPro"/>
</dbReference>
<protein>
    <recommendedName>
        <fullName evidence="2 8">Aminomethyltransferase</fullName>
        <ecNumber evidence="2 8">2.1.2.10</ecNumber>
    </recommendedName>
    <alternativeName>
        <fullName evidence="5 8">Glycine cleavage system T protein</fullName>
    </alternativeName>
</protein>
<dbReference type="NCBIfam" id="NF001567">
    <property type="entry name" value="PRK00389.1"/>
    <property type="match status" value="1"/>
</dbReference>
<dbReference type="OMA" id="MPVQYPA"/>
<dbReference type="NCBIfam" id="TIGR00528">
    <property type="entry name" value="gcvT"/>
    <property type="match status" value="1"/>
</dbReference>
<accession>A7TEF6</accession>
<feature type="domain" description="GCVT N-terminal" evidence="9">
    <location>
        <begin position="20"/>
        <end position="277"/>
    </location>
</feature>
<dbReference type="InterPro" id="IPR028896">
    <property type="entry name" value="GcvT/YgfZ/DmdA"/>
</dbReference>
<dbReference type="FunFam" id="3.30.70.1400:FF:000001">
    <property type="entry name" value="Aminomethyltransferase"/>
    <property type="match status" value="1"/>
</dbReference>
<dbReference type="SUPFAM" id="SSF101790">
    <property type="entry name" value="Aminomethyltransferase beta-barrel domain"/>
    <property type="match status" value="1"/>
</dbReference>
<proteinExistence type="inferred from homology"/>
<dbReference type="GeneID" id="5547597"/>
<dbReference type="Gene3D" id="3.30.1360.120">
    <property type="entry name" value="Probable tRNA modification gtpase trme, domain 1"/>
    <property type="match status" value="1"/>
</dbReference>
<dbReference type="PIRSF" id="PIRSF006487">
    <property type="entry name" value="GcvT"/>
    <property type="match status" value="1"/>
</dbReference>
<comment type="subunit">
    <text evidence="8">The glycine cleavage system is composed of four proteins: P, T, L and H.</text>
</comment>
<reference evidence="11 12" key="1">
    <citation type="journal article" date="2007" name="Proc. Natl. Acad. Sci. U.S.A.">
        <title>Independent sorting-out of thousands of duplicated gene pairs in two yeast species descended from a whole-genome duplication.</title>
        <authorList>
            <person name="Scannell D.R."/>
            <person name="Frank A.C."/>
            <person name="Conant G.C."/>
            <person name="Byrne K.P."/>
            <person name="Woolfit M."/>
            <person name="Wolfe K.H."/>
        </authorList>
    </citation>
    <scope>NUCLEOTIDE SEQUENCE [LARGE SCALE GENOMIC DNA]</scope>
    <source>
        <strain evidence="12">ATCC 22028 / DSM 70294 / BCRC 21397 / CBS 2163 / NBRC 10782 / NRRL Y-8283 / UCD 57-17</strain>
    </source>
</reference>
<evidence type="ECO:0000313" key="12">
    <source>
        <dbReference type="Proteomes" id="UP000000267"/>
    </source>
</evidence>
<dbReference type="RefSeq" id="XP_001647121.1">
    <property type="nucleotide sequence ID" value="XM_001647071.1"/>
</dbReference>
<evidence type="ECO:0000256" key="2">
    <source>
        <dbReference type="ARBA" id="ARBA00012616"/>
    </source>
</evidence>
<dbReference type="Gene3D" id="2.40.30.110">
    <property type="entry name" value="Aminomethyltransferase beta-barrel domains"/>
    <property type="match status" value="1"/>
</dbReference>
<dbReference type="InterPro" id="IPR029043">
    <property type="entry name" value="GcvT/YgfZ_C"/>
</dbReference>
<dbReference type="InterPro" id="IPR006223">
    <property type="entry name" value="GcvT"/>
</dbReference>
<evidence type="ECO:0000256" key="3">
    <source>
        <dbReference type="ARBA" id="ARBA00022576"/>
    </source>
</evidence>
<evidence type="ECO:0000256" key="4">
    <source>
        <dbReference type="ARBA" id="ARBA00022679"/>
    </source>
</evidence>
<evidence type="ECO:0000256" key="7">
    <source>
        <dbReference type="PIRSR" id="PIRSR006487-1"/>
    </source>
</evidence>
<dbReference type="STRING" id="436907.A7TEF6"/>
<dbReference type="Gene3D" id="3.30.70.1400">
    <property type="entry name" value="Aminomethyltransferase beta-barrel domains"/>
    <property type="match status" value="1"/>
</dbReference>
<keyword evidence="8" id="KW-0496">Mitochondrion</keyword>
<name>A7TEF6_VANPO</name>
<dbReference type="PANTHER" id="PTHR43757:SF2">
    <property type="entry name" value="AMINOMETHYLTRANSFERASE, MITOCHONDRIAL"/>
    <property type="match status" value="1"/>
</dbReference>
<keyword evidence="4 8" id="KW-0808">Transferase</keyword>